<dbReference type="GO" id="GO:0016491">
    <property type="term" value="F:oxidoreductase activity"/>
    <property type="evidence" value="ECO:0007669"/>
    <property type="project" value="InterPro"/>
</dbReference>
<dbReference type="OrthoDB" id="6354873at2759"/>
<evidence type="ECO:0000313" key="6">
    <source>
        <dbReference type="EMBL" id="CAE0705618.1"/>
    </source>
</evidence>
<keyword evidence="8" id="KW-1185">Reference proteome</keyword>
<dbReference type="GO" id="GO:0008610">
    <property type="term" value="P:lipid biosynthetic process"/>
    <property type="evidence" value="ECO:0007669"/>
    <property type="project" value="InterPro"/>
</dbReference>
<dbReference type="InterPro" id="IPR006694">
    <property type="entry name" value="Fatty_acid_hydroxylase"/>
</dbReference>
<dbReference type="PANTHER" id="PTHR11863">
    <property type="entry name" value="STEROL DESATURASE"/>
    <property type="match status" value="1"/>
</dbReference>
<accession>A0A7S4EDK3</accession>
<evidence type="ECO:0000256" key="4">
    <source>
        <dbReference type="ARBA" id="ARBA00023136"/>
    </source>
</evidence>
<dbReference type="EMBL" id="HBIW01024440">
    <property type="protein sequence ID" value="CAE0705618.1"/>
    <property type="molecule type" value="Transcribed_RNA"/>
</dbReference>
<organism evidence="6">
    <name type="scientific">Pelagomonas calceolata</name>
    <dbReference type="NCBI Taxonomy" id="35677"/>
    <lineage>
        <taxon>Eukaryota</taxon>
        <taxon>Sar</taxon>
        <taxon>Stramenopiles</taxon>
        <taxon>Ochrophyta</taxon>
        <taxon>Pelagophyceae</taxon>
        <taxon>Pelagomonadales</taxon>
        <taxon>Pelagomonadaceae</taxon>
        <taxon>Pelagomonas</taxon>
    </lineage>
</organism>
<comment type="subcellular location">
    <subcellularLocation>
        <location evidence="1">Membrane</location>
    </subcellularLocation>
</comment>
<keyword evidence="2" id="KW-0812">Transmembrane</keyword>
<name>A0A7S4EDK3_9STRA</name>
<evidence type="ECO:0000256" key="1">
    <source>
        <dbReference type="ARBA" id="ARBA00004370"/>
    </source>
</evidence>
<evidence type="ECO:0000256" key="2">
    <source>
        <dbReference type="ARBA" id="ARBA00022692"/>
    </source>
</evidence>
<dbReference type="Proteomes" id="UP000789595">
    <property type="component" value="Unassembled WGS sequence"/>
</dbReference>
<reference evidence="6" key="1">
    <citation type="submission" date="2021-01" db="EMBL/GenBank/DDBJ databases">
        <authorList>
            <person name="Corre E."/>
            <person name="Pelletier E."/>
            <person name="Niang G."/>
            <person name="Scheremetjew M."/>
            <person name="Finn R."/>
            <person name="Kale V."/>
            <person name="Holt S."/>
            <person name="Cochrane G."/>
            <person name="Meng A."/>
            <person name="Brown T."/>
            <person name="Cohen L."/>
        </authorList>
    </citation>
    <scope>NUCLEOTIDE SEQUENCE</scope>
    <source>
        <strain evidence="6">CCMP1756</strain>
    </source>
</reference>
<keyword evidence="4" id="KW-0472">Membrane</keyword>
<dbReference type="InterPro" id="IPR050307">
    <property type="entry name" value="Sterol_Desaturase_Related"/>
</dbReference>
<evidence type="ECO:0000256" key="3">
    <source>
        <dbReference type="ARBA" id="ARBA00022989"/>
    </source>
</evidence>
<dbReference type="EMBL" id="CAKKNE010000005">
    <property type="protein sequence ID" value="CAH0377806.1"/>
    <property type="molecule type" value="Genomic_DNA"/>
</dbReference>
<protein>
    <recommendedName>
        <fullName evidence="5">Fatty acid hydroxylase domain-containing protein</fullName>
    </recommendedName>
</protein>
<proteinExistence type="predicted"/>
<dbReference type="GO" id="GO:0005506">
    <property type="term" value="F:iron ion binding"/>
    <property type="evidence" value="ECO:0007669"/>
    <property type="project" value="InterPro"/>
</dbReference>
<feature type="domain" description="Fatty acid hydroxylase" evidence="5">
    <location>
        <begin position="143"/>
        <end position="287"/>
    </location>
</feature>
<reference evidence="7" key="2">
    <citation type="submission" date="2021-11" db="EMBL/GenBank/DDBJ databases">
        <authorList>
            <consortium name="Genoscope - CEA"/>
            <person name="William W."/>
        </authorList>
    </citation>
    <scope>NUCLEOTIDE SEQUENCE</scope>
</reference>
<dbReference type="GO" id="GO:0016020">
    <property type="term" value="C:membrane"/>
    <property type="evidence" value="ECO:0007669"/>
    <property type="project" value="UniProtKB-SubCell"/>
</dbReference>
<evidence type="ECO:0000259" key="5">
    <source>
        <dbReference type="Pfam" id="PF04116"/>
    </source>
</evidence>
<evidence type="ECO:0000313" key="7">
    <source>
        <dbReference type="EMBL" id="CAH0377806.1"/>
    </source>
</evidence>
<sequence>MGAGRGGLRLAPKQVQQGKIAKRNLGWLRPFLLVNGFLVALASAVDRLEAAMGPSFLACLAACALRDAFVVLFLDVATAGKARLNDRARPSRSQVKDAWRRLFLVAAPVDAITLCLARHLGWVGAPRPTSYLRFVAASFCFEVCFDLGHYWTHRFAHACARRRSGIAKAFFNAHAAHHAHASGLAPVLAYAQAPLDVVVCNALPALAALAATGRLLDSVTLVWAYKAYVEAAGHAGCESRATSFPQCVWLPRYLGIALRTADHDAHHGAAAVNFAKRFTLWDRVFGTYATPSPNAPLRAPSFEKSVGG</sequence>
<evidence type="ECO:0000313" key="8">
    <source>
        <dbReference type="Proteomes" id="UP000789595"/>
    </source>
</evidence>
<gene>
    <name evidence="6" type="ORF">PCAL00307_LOCUS21067</name>
    <name evidence="7" type="ORF">PECAL_5P23260</name>
</gene>
<keyword evidence="3" id="KW-1133">Transmembrane helix</keyword>
<dbReference type="AlphaFoldDB" id="A0A7S4EDK3"/>
<dbReference type="Pfam" id="PF04116">
    <property type="entry name" value="FA_hydroxylase"/>
    <property type="match status" value="1"/>
</dbReference>